<protein>
    <submittedName>
        <fullName evidence="1">Uncharacterized protein</fullName>
    </submittedName>
</protein>
<reference evidence="1" key="1">
    <citation type="submission" date="2021-03" db="EMBL/GenBank/DDBJ databases">
        <title>Comamonas denitrificans.</title>
        <authorList>
            <person name="Finster K."/>
        </authorList>
    </citation>
    <scope>NUCLEOTIDE SEQUENCE</scope>
    <source>
        <strain evidence="1">MM2021_4</strain>
    </source>
</reference>
<organism evidence="1 2">
    <name type="scientific">Comamonas denitrificans</name>
    <dbReference type="NCBI Taxonomy" id="117506"/>
    <lineage>
        <taxon>Bacteria</taxon>
        <taxon>Pseudomonadati</taxon>
        <taxon>Pseudomonadota</taxon>
        <taxon>Betaproteobacteria</taxon>
        <taxon>Burkholderiales</taxon>
        <taxon>Comamonadaceae</taxon>
        <taxon>Comamonas</taxon>
    </lineage>
</organism>
<accession>A0A939GUX6</accession>
<dbReference type="Proteomes" id="UP000664731">
    <property type="component" value="Unassembled WGS sequence"/>
</dbReference>
<dbReference type="RefSeq" id="WP_207574955.1">
    <property type="nucleotide sequence ID" value="NZ_JAFNME010000010.1"/>
</dbReference>
<sequence>MNKIISFDDLNAVARKRDDLIYQAHLLDIEIQRYKIKMKAEKEGRAEKVLNILQKHKLTIDDLEPIIKKVLKEKVKD</sequence>
<dbReference type="AlphaFoldDB" id="A0A939GUX6"/>
<dbReference type="EMBL" id="JAFNME010000010">
    <property type="protein sequence ID" value="MBO1249432.1"/>
    <property type="molecule type" value="Genomic_DNA"/>
</dbReference>
<comment type="caution">
    <text evidence="1">The sequence shown here is derived from an EMBL/GenBank/DDBJ whole genome shotgun (WGS) entry which is preliminary data.</text>
</comment>
<gene>
    <name evidence="1" type="ORF">J1777_06215</name>
</gene>
<proteinExistence type="predicted"/>
<evidence type="ECO:0000313" key="2">
    <source>
        <dbReference type="Proteomes" id="UP000664731"/>
    </source>
</evidence>
<evidence type="ECO:0000313" key="1">
    <source>
        <dbReference type="EMBL" id="MBO1249432.1"/>
    </source>
</evidence>
<keyword evidence="2" id="KW-1185">Reference proteome</keyword>
<name>A0A939GUX6_9BURK</name>